<keyword evidence="3" id="KW-1185">Reference proteome</keyword>
<evidence type="ECO:0000313" key="2">
    <source>
        <dbReference type="EMBL" id="AEH61426.1"/>
    </source>
</evidence>
<feature type="transmembrane region" description="Helical" evidence="1">
    <location>
        <begin position="15"/>
        <end position="38"/>
    </location>
</feature>
<evidence type="ECO:0000256" key="1">
    <source>
        <dbReference type="SAM" id="Phobius"/>
    </source>
</evidence>
<evidence type="ECO:0000313" key="3">
    <source>
        <dbReference type="Proteomes" id="UP000006622"/>
    </source>
</evidence>
<keyword evidence="1" id="KW-0472">Membrane</keyword>
<dbReference type="HOGENOM" id="CLU_048086_1_0_2"/>
<proteinExistence type="predicted"/>
<gene>
    <name evidence="2" type="ordered locus">Mzhil_1588</name>
</gene>
<dbReference type="RefSeq" id="WP_013898862.1">
    <property type="nucleotide sequence ID" value="NC_015676.1"/>
</dbReference>
<dbReference type="PANTHER" id="PTHR38139">
    <property type="entry name" value="GATE DOMAIN-CONTAINING PROTEIN"/>
    <property type="match status" value="1"/>
</dbReference>
<feature type="transmembrane region" description="Helical" evidence="1">
    <location>
        <begin position="114"/>
        <end position="144"/>
    </location>
</feature>
<protein>
    <submittedName>
        <fullName evidence="2">Nucleoside recognition domain protein</fullName>
    </submittedName>
</protein>
<feature type="transmembrane region" description="Helical" evidence="1">
    <location>
        <begin position="225"/>
        <end position="246"/>
    </location>
</feature>
<dbReference type="AlphaFoldDB" id="F7XPK0"/>
<feature type="transmembrane region" description="Helical" evidence="1">
    <location>
        <begin position="182"/>
        <end position="205"/>
    </location>
</feature>
<sequence>MEINILEIFFRVVDFAVPIIIMIFLGLIGAGILIEMGFMQRFSGIVKPLFSHTNLPDSCAATFLVALGSTVAANSMVVKLKEDQCLQNREVVLCAALNSTPAYFREILTYQIPIVIPALGLIVGGFYVMVFIITAIVKISLIILLSRLFLKKNKCNVPEDGNSEKISLKTAFRRALKREKKLFFKIATIYLAMTTLVFALQDMGVFEIFSVLPLVDIFGIPPESIVPLTSYVVSPILGISLLGPMIHEGTITAIQAMIILMVGSMFMIPFFGIKSLLPRYVSIFGPKTGITIVSFSLSMTMGVRLTILIVLLLIAS</sequence>
<keyword evidence="1" id="KW-1133">Transmembrane helix</keyword>
<dbReference type="STRING" id="679901.Mzhil_1588"/>
<name>F7XPK0_METZD</name>
<dbReference type="Proteomes" id="UP000006622">
    <property type="component" value="Chromosome"/>
</dbReference>
<keyword evidence="1" id="KW-0812">Transmembrane</keyword>
<feature type="transmembrane region" description="Helical" evidence="1">
    <location>
        <begin position="253"/>
        <end position="272"/>
    </location>
</feature>
<feature type="transmembrane region" description="Helical" evidence="1">
    <location>
        <begin position="292"/>
        <end position="315"/>
    </location>
</feature>
<dbReference type="PANTHER" id="PTHR38139:SF1">
    <property type="entry name" value="NUCLEOSIDE TRANSPORTER_FEOB GTPASE GATE DOMAIN-CONTAINING PROTEIN"/>
    <property type="match status" value="1"/>
</dbReference>
<dbReference type="InterPro" id="IPR038880">
    <property type="entry name" value="MJ0871-like"/>
</dbReference>
<organism evidence="2 3">
    <name type="scientific">Methanosalsum zhilinae (strain DSM 4017 / NBRC 107636 / OCM 62 / WeN5)</name>
    <name type="common">Methanohalophilus zhilinae</name>
    <dbReference type="NCBI Taxonomy" id="679901"/>
    <lineage>
        <taxon>Archaea</taxon>
        <taxon>Methanobacteriati</taxon>
        <taxon>Methanobacteriota</taxon>
        <taxon>Stenosarchaea group</taxon>
        <taxon>Methanomicrobia</taxon>
        <taxon>Methanosarcinales</taxon>
        <taxon>Methanosarcinaceae</taxon>
        <taxon>Methanosalsum</taxon>
    </lineage>
</organism>
<dbReference type="EMBL" id="CP002101">
    <property type="protein sequence ID" value="AEH61426.1"/>
    <property type="molecule type" value="Genomic_DNA"/>
</dbReference>
<dbReference type="GeneID" id="10823227"/>
<dbReference type="KEGG" id="mzh:Mzhil_1588"/>
<reference evidence="2" key="1">
    <citation type="submission" date="2010-07" db="EMBL/GenBank/DDBJ databases">
        <title>The complete genome of Methanosalsum zhilinae DSM 4017.</title>
        <authorList>
            <consortium name="US DOE Joint Genome Institute (JGI-PGF)"/>
            <person name="Lucas S."/>
            <person name="Copeland A."/>
            <person name="Lapidus A."/>
            <person name="Glavina del Rio T."/>
            <person name="Dalin E."/>
            <person name="Tice H."/>
            <person name="Bruce D."/>
            <person name="Goodwin L."/>
            <person name="Pitluck S."/>
            <person name="Kyrpides N."/>
            <person name="Mavromatis K."/>
            <person name="Ovchinnikova G."/>
            <person name="Daligault H."/>
            <person name="Detter J.C."/>
            <person name="Han C."/>
            <person name="Tapia R."/>
            <person name="Larimer F."/>
            <person name="Land M."/>
            <person name="Hauser L."/>
            <person name="Markowitz V."/>
            <person name="Cheng J.-F."/>
            <person name="Hugenholtz P."/>
            <person name="Woyke T."/>
            <person name="Wu D."/>
            <person name="Spring S."/>
            <person name="Schueler E."/>
            <person name="Brambilla E."/>
            <person name="Klenk H.-P."/>
            <person name="Eisen J.A."/>
        </authorList>
    </citation>
    <scope>NUCLEOTIDE SEQUENCE</scope>
    <source>
        <strain evidence="2">DSM 4017</strain>
    </source>
</reference>
<accession>F7XPK0</accession>